<organism evidence="4 5">
    <name type="scientific">Liquidambar formosana</name>
    <name type="common">Formosan gum</name>
    <dbReference type="NCBI Taxonomy" id="63359"/>
    <lineage>
        <taxon>Eukaryota</taxon>
        <taxon>Viridiplantae</taxon>
        <taxon>Streptophyta</taxon>
        <taxon>Embryophyta</taxon>
        <taxon>Tracheophyta</taxon>
        <taxon>Spermatophyta</taxon>
        <taxon>Magnoliopsida</taxon>
        <taxon>eudicotyledons</taxon>
        <taxon>Gunneridae</taxon>
        <taxon>Pentapetalae</taxon>
        <taxon>Saxifragales</taxon>
        <taxon>Altingiaceae</taxon>
        <taxon>Liquidambar</taxon>
    </lineage>
</organism>
<feature type="compositionally biased region" description="Polar residues" evidence="2">
    <location>
        <begin position="153"/>
        <end position="168"/>
    </location>
</feature>
<proteinExistence type="predicted"/>
<dbReference type="Gene3D" id="3.30.70.330">
    <property type="match status" value="1"/>
</dbReference>
<dbReference type="InterPro" id="IPR035979">
    <property type="entry name" value="RBD_domain_sf"/>
</dbReference>
<feature type="domain" description="RRM" evidence="3">
    <location>
        <begin position="61"/>
        <end position="143"/>
    </location>
</feature>
<gene>
    <name evidence="4" type="ORF">L1049_005210</name>
</gene>
<feature type="region of interest" description="Disordered" evidence="2">
    <location>
        <begin position="142"/>
        <end position="168"/>
    </location>
</feature>
<evidence type="ECO:0000313" key="5">
    <source>
        <dbReference type="Proteomes" id="UP001415857"/>
    </source>
</evidence>
<evidence type="ECO:0000313" key="4">
    <source>
        <dbReference type="EMBL" id="KAK9282296.1"/>
    </source>
</evidence>
<dbReference type="InterPro" id="IPR045180">
    <property type="entry name" value="La_dom_prot"/>
</dbReference>
<accession>A0AAP0WZ24</accession>
<dbReference type="InterPro" id="IPR000504">
    <property type="entry name" value="RRM_dom"/>
</dbReference>
<dbReference type="Proteomes" id="UP001415857">
    <property type="component" value="Unassembled WGS sequence"/>
</dbReference>
<evidence type="ECO:0000256" key="1">
    <source>
        <dbReference type="PROSITE-ProRule" id="PRU00176"/>
    </source>
</evidence>
<dbReference type="EMBL" id="JBBPBK010000007">
    <property type="protein sequence ID" value="KAK9282296.1"/>
    <property type="molecule type" value="Genomic_DNA"/>
</dbReference>
<feature type="compositionally biased region" description="Basic and acidic residues" evidence="2">
    <location>
        <begin position="142"/>
        <end position="152"/>
    </location>
</feature>
<protein>
    <recommendedName>
        <fullName evidence="3">RRM domain-containing protein</fullName>
    </recommendedName>
</protein>
<keyword evidence="5" id="KW-1185">Reference proteome</keyword>
<dbReference type="CDD" id="cd12291">
    <property type="entry name" value="RRM1_La"/>
    <property type="match status" value="1"/>
</dbReference>
<evidence type="ECO:0000256" key="2">
    <source>
        <dbReference type="SAM" id="MobiDB-lite"/>
    </source>
</evidence>
<dbReference type="GO" id="GO:0003729">
    <property type="term" value="F:mRNA binding"/>
    <property type="evidence" value="ECO:0007669"/>
    <property type="project" value="TreeGrafter"/>
</dbReference>
<reference evidence="4 5" key="1">
    <citation type="journal article" date="2024" name="Plant J.">
        <title>Genome sequences and population genomics reveal climatic adaptation and genomic divergence between two closely related sweetgum species.</title>
        <authorList>
            <person name="Xu W.Q."/>
            <person name="Ren C.Q."/>
            <person name="Zhang X.Y."/>
            <person name="Comes H.P."/>
            <person name="Liu X.H."/>
            <person name="Li Y.G."/>
            <person name="Kettle C.J."/>
            <person name="Jalonen R."/>
            <person name="Gaisberger H."/>
            <person name="Ma Y.Z."/>
            <person name="Qiu Y.X."/>
        </authorList>
    </citation>
    <scope>NUCLEOTIDE SEQUENCE [LARGE SCALE GENOMIC DNA]</scope>
    <source>
        <strain evidence="4">Hangzhou</strain>
    </source>
</reference>
<dbReference type="AlphaFoldDB" id="A0AAP0WZ24"/>
<feature type="compositionally biased region" description="Basic and acidic residues" evidence="2">
    <location>
        <begin position="254"/>
        <end position="264"/>
    </location>
</feature>
<dbReference type="PANTHER" id="PTHR22792:SF133">
    <property type="entry name" value="LA PROTEIN 2"/>
    <property type="match status" value="1"/>
</dbReference>
<feature type="region of interest" description="Disordered" evidence="2">
    <location>
        <begin position="254"/>
        <end position="283"/>
    </location>
</feature>
<dbReference type="SUPFAM" id="SSF54928">
    <property type="entry name" value="RNA-binding domain, RBD"/>
    <property type="match status" value="1"/>
</dbReference>
<sequence>MRTYLGLGNSNARDVPENIVNAVAETLRKSDFLKVSEDGKKIGRVSELSKPEEIIEQVDIRTIAASPLEYDINIEDVESFFGQYGKVNSVRLPHHIADKRCFCGTALIEFSAEGDAEKVLKQNLVYSGTKLELKPKKVFDAKRTKSMEDLQKSHSSTGSNHKNNASTNTNYTKGLIVAFTLKRRSIGGPVGCNHKPDPTNNNGHVSMTEKELKSKENAIEESKHKVSEDVVGGYKNPLKNIEKGNGEKIEEKITKESEQKDSENAIHVTGKNSPEVVCQESTEESGSWRKKALLLSTRKRTL</sequence>
<dbReference type="PANTHER" id="PTHR22792">
    <property type="entry name" value="LUPUS LA PROTEIN-RELATED"/>
    <property type="match status" value="1"/>
</dbReference>
<dbReference type="PROSITE" id="PS50102">
    <property type="entry name" value="RRM"/>
    <property type="match status" value="1"/>
</dbReference>
<dbReference type="Pfam" id="PF00076">
    <property type="entry name" value="RRM_1"/>
    <property type="match status" value="1"/>
</dbReference>
<comment type="caution">
    <text evidence="4">The sequence shown here is derived from an EMBL/GenBank/DDBJ whole genome shotgun (WGS) entry which is preliminary data.</text>
</comment>
<dbReference type="GO" id="GO:0005634">
    <property type="term" value="C:nucleus"/>
    <property type="evidence" value="ECO:0007669"/>
    <property type="project" value="TreeGrafter"/>
</dbReference>
<dbReference type="SMART" id="SM00360">
    <property type="entry name" value="RRM"/>
    <property type="match status" value="1"/>
</dbReference>
<name>A0AAP0WZ24_LIQFO</name>
<keyword evidence="1" id="KW-0694">RNA-binding</keyword>
<dbReference type="InterPro" id="IPR012677">
    <property type="entry name" value="Nucleotide-bd_a/b_plait_sf"/>
</dbReference>
<evidence type="ECO:0000259" key="3">
    <source>
        <dbReference type="PROSITE" id="PS50102"/>
    </source>
</evidence>